<protein>
    <submittedName>
        <fullName evidence="2">Uncharacterized protein</fullName>
    </submittedName>
</protein>
<feature type="non-terminal residue" evidence="2">
    <location>
        <position position="105"/>
    </location>
</feature>
<evidence type="ECO:0000313" key="2">
    <source>
        <dbReference type="EMBL" id="KAK2109645.1"/>
    </source>
</evidence>
<feature type="region of interest" description="Disordered" evidence="1">
    <location>
        <begin position="1"/>
        <end position="37"/>
    </location>
</feature>
<organism evidence="2 3">
    <name type="scientific">Saguinus oedipus</name>
    <name type="common">Cotton-top tamarin</name>
    <name type="synonym">Oedipomidas oedipus</name>
    <dbReference type="NCBI Taxonomy" id="9490"/>
    <lineage>
        <taxon>Eukaryota</taxon>
        <taxon>Metazoa</taxon>
        <taxon>Chordata</taxon>
        <taxon>Craniata</taxon>
        <taxon>Vertebrata</taxon>
        <taxon>Euteleostomi</taxon>
        <taxon>Mammalia</taxon>
        <taxon>Eutheria</taxon>
        <taxon>Euarchontoglires</taxon>
        <taxon>Primates</taxon>
        <taxon>Haplorrhini</taxon>
        <taxon>Platyrrhini</taxon>
        <taxon>Cebidae</taxon>
        <taxon>Callitrichinae</taxon>
        <taxon>Saguinus</taxon>
    </lineage>
</organism>
<name>A0ABQ9VKG5_SAGOE</name>
<comment type="caution">
    <text evidence="2">The sequence shown here is derived from an EMBL/GenBank/DDBJ whole genome shotgun (WGS) entry which is preliminary data.</text>
</comment>
<accession>A0ABQ9VKG5</accession>
<keyword evidence="3" id="KW-1185">Reference proteome</keyword>
<gene>
    <name evidence="2" type="ORF">P7K49_009391</name>
</gene>
<evidence type="ECO:0000256" key="1">
    <source>
        <dbReference type="SAM" id="MobiDB-lite"/>
    </source>
</evidence>
<dbReference type="EMBL" id="JASSZA010000005">
    <property type="protein sequence ID" value="KAK2109645.1"/>
    <property type="molecule type" value="Genomic_DNA"/>
</dbReference>
<dbReference type="Proteomes" id="UP001266305">
    <property type="component" value="Unassembled WGS sequence"/>
</dbReference>
<reference evidence="2 3" key="1">
    <citation type="submission" date="2023-05" db="EMBL/GenBank/DDBJ databases">
        <title>B98-5 Cell Line De Novo Hybrid Assembly: An Optical Mapping Approach.</title>
        <authorList>
            <person name="Kananen K."/>
            <person name="Auerbach J.A."/>
            <person name="Kautto E."/>
            <person name="Blachly J.S."/>
        </authorList>
    </citation>
    <scope>NUCLEOTIDE SEQUENCE [LARGE SCALE GENOMIC DNA]</scope>
    <source>
        <strain evidence="2">B95-8</strain>
        <tissue evidence="2">Cell line</tissue>
    </source>
</reference>
<feature type="non-terminal residue" evidence="2">
    <location>
        <position position="1"/>
    </location>
</feature>
<evidence type="ECO:0000313" key="3">
    <source>
        <dbReference type="Proteomes" id="UP001266305"/>
    </source>
</evidence>
<sequence>EILLGDLITDDKDDDDNDDGDEDEDDDEHQSQDLGWRDTRNLLEGKPLFLGCKDVVSEDKLKFAVRTFGKNVEQIFIPFPSHCGKRVLLCPSLTMGQLAMNQRDT</sequence>
<proteinExistence type="predicted"/>
<feature type="compositionally biased region" description="Acidic residues" evidence="1">
    <location>
        <begin position="11"/>
        <end position="28"/>
    </location>
</feature>